<dbReference type="Pfam" id="PF02190">
    <property type="entry name" value="LON_substr_bdg"/>
    <property type="match status" value="1"/>
</dbReference>
<evidence type="ECO:0000313" key="4">
    <source>
        <dbReference type="EMBL" id="CAF3579914.1"/>
    </source>
</evidence>
<protein>
    <recommendedName>
        <fullName evidence="2">Lon N-terminal domain-containing protein</fullName>
    </recommendedName>
</protein>
<feature type="domain" description="Lon N-terminal" evidence="2">
    <location>
        <begin position="4"/>
        <end position="200"/>
    </location>
</feature>
<dbReference type="InterPro" id="IPR046336">
    <property type="entry name" value="Lon_prtase_N_sf"/>
</dbReference>
<accession>A0A8S2D2G8</accession>
<dbReference type="SMART" id="SM00464">
    <property type="entry name" value="LON"/>
    <property type="match status" value="1"/>
</dbReference>
<dbReference type="PROSITE" id="PS51787">
    <property type="entry name" value="LON_N"/>
    <property type="match status" value="1"/>
</dbReference>
<proteinExistence type="predicted"/>
<keyword evidence="1" id="KW-0175">Coiled coil</keyword>
<evidence type="ECO:0000313" key="5">
    <source>
        <dbReference type="Proteomes" id="UP000677228"/>
    </source>
</evidence>
<evidence type="ECO:0000259" key="2">
    <source>
        <dbReference type="PROSITE" id="PS51787"/>
    </source>
</evidence>
<dbReference type="InterPro" id="IPR027065">
    <property type="entry name" value="Lon_Prtase"/>
</dbReference>
<comment type="caution">
    <text evidence="3">The sequence shown here is derived from an EMBL/GenBank/DDBJ whole genome shotgun (WGS) entry which is preliminary data.</text>
</comment>
<dbReference type="GO" id="GO:0004252">
    <property type="term" value="F:serine-type endopeptidase activity"/>
    <property type="evidence" value="ECO:0007669"/>
    <property type="project" value="InterPro"/>
</dbReference>
<feature type="coiled-coil region" evidence="1">
    <location>
        <begin position="179"/>
        <end position="213"/>
    </location>
</feature>
<evidence type="ECO:0000313" key="3">
    <source>
        <dbReference type="EMBL" id="CAF0796825.1"/>
    </source>
</evidence>
<dbReference type="InterPro" id="IPR015947">
    <property type="entry name" value="PUA-like_sf"/>
</dbReference>
<dbReference type="InterPro" id="IPR003111">
    <property type="entry name" value="Lon_prtase_N"/>
</dbReference>
<dbReference type="EMBL" id="CAJOBA010001163">
    <property type="protein sequence ID" value="CAF3579914.1"/>
    <property type="molecule type" value="Genomic_DNA"/>
</dbReference>
<organism evidence="3 5">
    <name type="scientific">Didymodactylos carnosus</name>
    <dbReference type="NCBI Taxonomy" id="1234261"/>
    <lineage>
        <taxon>Eukaryota</taxon>
        <taxon>Metazoa</taxon>
        <taxon>Spiralia</taxon>
        <taxon>Gnathifera</taxon>
        <taxon>Rotifera</taxon>
        <taxon>Eurotatoria</taxon>
        <taxon>Bdelloidea</taxon>
        <taxon>Philodinida</taxon>
        <taxon>Philodinidae</taxon>
        <taxon>Didymodactylos</taxon>
    </lineage>
</organism>
<dbReference type="EMBL" id="CAJNOK010001163">
    <property type="protein sequence ID" value="CAF0796825.1"/>
    <property type="molecule type" value="Genomic_DNA"/>
</dbReference>
<dbReference type="AlphaFoldDB" id="A0A8S2D2G8"/>
<name>A0A8S2D2G8_9BILA</name>
<dbReference type="GO" id="GO:0004176">
    <property type="term" value="F:ATP-dependent peptidase activity"/>
    <property type="evidence" value="ECO:0007669"/>
    <property type="project" value="InterPro"/>
</dbReference>
<gene>
    <name evidence="3" type="ORF">OVA965_LOCUS4430</name>
    <name evidence="4" type="ORF">TMI583_LOCUS4428</name>
</gene>
<dbReference type="GO" id="GO:0005524">
    <property type="term" value="F:ATP binding"/>
    <property type="evidence" value="ECO:0007669"/>
    <property type="project" value="InterPro"/>
</dbReference>
<dbReference type="Gene3D" id="1.20.5.5270">
    <property type="match status" value="1"/>
</dbReference>
<reference evidence="3" key="1">
    <citation type="submission" date="2021-02" db="EMBL/GenBank/DDBJ databases">
        <authorList>
            <person name="Nowell W R."/>
        </authorList>
    </citation>
    <scope>NUCLEOTIDE SEQUENCE</scope>
</reference>
<sequence length="299" mass="33751">MPKLPVLVTRGIILFPQSSQPIEVGRERSIKAIEEAIATYDAKIIVVSQTNSQQDNPTLAEIYMVGTIASITVNDRAKDGSFKITATGETRVKIKQFDESDQLLLADYEPIKTITTGKVEIKAKVDLIMTSFEEFARKSVDPNAKPGKKGAFATVSDPEAFVDQLSSAMPLSTPKKQQLLEEAELLKRLDILLKEAKNEAKDQRSDREASRINSDIDKKVTDSLNKQQREYYLRERLRAIKEELGEINSKDSDVDNLRKRVNANPYPEHIKKRLLEEITRYESTPPVSQEANIIKTYVD</sequence>
<evidence type="ECO:0000256" key="1">
    <source>
        <dbReference type="SAM" id="Coils"/>
    </source>
</evidence>
<dbReference type="GO" id="GO:0030163">
    <property type="term" value="P:protein catabolic process"/>
    <property type="evidence" value="ECO:0007669"/>
    <property type="project" value="InterPro"/>
</dbReference>
<dbReference type="Gene3D" id="2.30.130.40">
    <property type="entry name" value="LON domain-like"/>
    <property type="match status" value="1"/>
</dbReference>
<dbReference type="Gene3D" id="1.20.58.1480">
    <property type="match status" value="1"/>
</dbReference>
<dbReference type="PANTHER" id="PTHR10046">
    <property type="entry name" value="ATP DEPENDENT LON PROTEASE FAMILY MEMBER"/>
    <property type="match status" value="1"/>
</dbReference>
<dbReference type="Proteomes" id="UP000682733">
    <property type="component" value="Unassembled WGS sequence"/>
</dbReference>
<dbReference type="Proteomes" id="UP000677228">
    <property type="component" value="Unassembled WGS sequence"/>
</dbReference>
<dbReference type="SUPFAM" id="SSF88697">
    <property type="entry name" value="PUA domain-like"/>
    <property type="match status" value="1"/>
</dbReference>